<comment type="caution">
    <text evidence="1">The sequence shown here is derived from an EMBL/GenBank/DDBJ whole genome shotgun (WGS) entry which is preliminary data.</text>
</comment>
<dbReference type="EMBL" id="CAJJDP010000043">
    <property type="protein sequence ID" value="CAD8163655.1"/>
    <property type="molecule type" value="Genomic_DNA"/>
</dbReference>
<evidence type="ECO:0000313" key="1">
    <source>
        <dbReference type="EMBL" id="CAD8163655.1"/>
    </source>
</evidence>
<protein>
    <submittedName>
        <fullName evidence="1">Uncharacterized protein</fullName>
    </submittedName>
</protein>
<sequence>MEIKRLLEYFLMIQITQINYNVLNDQDVNSKQIGIDDGYPALMAVISRKLNNVILVFKGQNDIIPNGKWDMQFKQQDLKRDVEVRVIF</sequence>
<proteinExistence type="predicted"/>
<dbReference type="AlphaFoldDB" id="A0A8S1UGC7"/>
<gene>
    <name evidence="1" type="ORF">POCTA_138.1.T0430274</name>
</gene>
<dbReference type="Proteomes" id="UP000683925">
    <property type="component" value="Unassembled WGS sequence"/>
</dbReference>
<name>A0A8S1UGC7_PAROT</name>
<organism evidence="1 2">
    <name type="scientific">Paramecium octaurelia</name>
    <dbReference type="NCBI Taxonomy" id="43137"/>
    <lineage>
        <taxon>Eukaryota</taxon>
        <taxon>Sar</taxon>
        <taxon>Alveolata</taxon>
        <taxon>Ciliophora</taxon>
        <taxon>Intramacronucleata</taxon>
        <taxon>Oligohymenophorea</taxon>
        <taxon>Peniculida</taxon>
        <taxon>Parameciidae</taxon>
        <taxon>Paramecium</taxon>
    </lineage>
</organism>
<keyword evidence="2" id="KW-1185">Reference proteome</keyword>
<reference evidence="1" key="1">
    <citation type="submission" date="2021-01" db="EMBL/GenBank/DDBJ databases">
        <authorList>
            <consortium name="Genoscope - CEA"/>
            <person name="William W."/>
        </authorList>
    </citation>
    <scope>NUCLEOTIDE SEQUENCE</scope>
</reference>
<dbReference type="OrthoDB" id="8110916at2759"/>
<evidence type="ECO:0000313" key="2">
    <source>
        <dbReference type="Proteomes" id="UP000683925"/>
    </source>
</evidence>
<accession>A0A8S1UGC7</accession>